<evidence type="ECO:0000256" key="3">
    <source>
        <dbReference type="ARBA" id="ARBA00022448"/>
    </source>
</evidence>
<dbReference type="PANTHER" id="PTHR42809:SF1">
    <property type="entry name" value="FLAVODOXIN 1"/>
    <property type="match status" value="1"/>
</dbReference>
<feature type="domain" description="Flavodoxin-like" evidence="8">
    <location>
        <begin position="31"/>
        <end position="194"/>
    </location>
</feature>
<feature type="signal peptide" evidence="7">
    <location>
        <begin position="1"/>
        <end position="20"/>
    </location>
</feature>
<keyword evidence="6" id="KW-0249">Electron transport</keyword>
<evidence type="ECO:0000256" key="4">
    <source>
        <dbReference type="ARBA" id="ARBA00022630"/>
    </source>
</evidence>
<dbReference type="InterPro" id="IPR029039">
    <property type="entry name" value="Flavoprotein-like_sf"/>
</dbReference>
<dbReference type="PANTHER" id="PTHR42809">
    <property type="entry name" value="FLAVODOXIN 2"/>
    <property type="match status" value="1"/>
</dbReference>
<keyword evidence="4" id="KW-0285">Flavoprotein</keyword>
<dbReference type="PIRSF" id="PIRSF038996">
    <property type="entry name" value="FldA"/>
    <property type="match status" value="1"/>
</dbReference>
<evidence type="ECO:0000259" key="8">
    <source>
        <dbReference type="PROSITE" id="PS50902"/>
    </source>
</evidence>
<dbReference type="Gene3D" id="3.40.50.360">
    <property type="match status" value="1"/>
</dbReference>
<keyword evidence="5" id="KW-0288">FMN</keyword>
<comment type="cofactor">
    <cofactor evidence="1">
        <name>FMN</name>
        <dbReference type="ChEBI" id="CHEBI:58210"/>
    </cofactor>
</comment>
<dbReference type="InterPro" id="IPR010086">
    <property type="entry name" value="Flavodoxin_lc"/>
</dbReference>
<evidence type="ECO:0000256" key="5">
    <source>
        <dbReference type="ARBA" id="ARBA00022643"/>
    </source>
</evidence>
<reference evidence="9" key="1">
    <citation type="submission" date="2023-01" db="EMBL/GenBank/DDBJ databases">
        <title>Metagenome sequencing of chrysophaentin producing Chrysophaeum taylorii.</title>
        <authorList>
            <person name="Davison J."/>
            <person name="Bewley C."/>
        </authorList>
    </citation>
    <scope>NUCLEOTIDE SEQUENCE</scope>
    <source>
        <strain evidence="9">NIES-1699</strain>
    </source>
</reference>
<accession>A0AAD7XHG2</accession>
<dbReference type="InterPro" id="IPR050619">
    <property type="entry name" value="Flavodoxin"/>
</dbReference>
<keyword evidence="7" id="KW-0732">Signal</keyword>
<evidence type="ECO:0000256" key="7">
    <source>
        <dbReference type="SAM" id="SignalP"/>
    </source>
</evidence>
<sequence>MFTTLLLPTVVTTAFSPAYTTTPRLKPLNAVGIFYSTTTGNTETIAGYIQEATGLDEIYDIGSVEASTFTGFDGMICGAPTWHTGADEQRSGTSWDDVLYGWMQEADLSGKTIAIFGVGDQGSYAENFCDAAGELYDVLTERGAKVIGFTSTDGYDHDDSKAIRDGMFCGLMCDEDNQYDLSAERASTWISKLKADGMPF</sequence>
<evidence type="ECO:0000313" key="9">
    <source>
        <dbReference type="EMBL" id="KAJ8598516.1"/>
    </source>
</evidence>
<evidence type="ECO:0000313" key="10">
    <source>
        <dbReference type="Proteomes" id="UP001230188"/>
    </source>
</evidence>
<dbReference type="Pfam" id="PF00258">
    <property type="entry name" value="Flavodoxin_1"/>
    <property type="match status" value="1"/>
</dbReference>
<proteinExistence type="inferred from homology"/>
<keyword evidence="10" id="KW-1185">Reference proteome</keyword>
<dbReference type="PROSITE" id="PS00201">
    <property type="entry name" value="FLAVODOXIN"/>
    <property type="match status" value="1"/>
</dbReference>
<comment type="caution">
    <text evidence="9">The sequence shown here is derived from an EMBL/GenBank/DDBJ whole genome shotgun (WGS) entry which is preliminary data.</text>
</comment>
<name>A0AAD7XHG2_9STRA</name>
<dbReference type="AlphaFoldDB" id="A0AAD7XHG2"/>
<dbReference type="NCBIfam" id="TIGR01752">
    <property type="entry name" value="flav_long"/>
    <property type="match status" value="1"/>
</dbReference>
<dbReference type="NCBIfam" id="NF006738">
    <property type="entry name" value="PRK09267.1-4"/>
    <property type="match status" value="1"/>
</dbReference>
<protein>
    <recommendedName>
        <fullName evidence="8">Flavodoxin-like domain-containing protein</fullName>
    </recommendedName>
</protein>
<dbReference type="PROSITE" id="PS50902">
    <property type="entry name" value="FLAVODOXIN_LIKE"/>
    <property type="match status" value="1"/>
</dbReference>
<dbReference type="SUPFAM" id="SSF52218">
    <property type="entry name" value="Flavoproteins"/>
    <property type="match status" value="1"/>
</dbReference>
<feature type="chain" id="PRO_5041903372" description="Flavodoxin-like domain-containing protein" evidence="7">
    <location>
        <begin position="21"/>
        <end position="200"/>
    </location>
</feature>
<evidence type="ECO:0000256" key="1">
    <source>
        <dbReference type="ARBA" id="ARBA00001917"/>
    </source>
</evidence>
<evidence type="ECO:0000256" key="6">
    <source>
        <dbReference type="ARBA" id="ARBA00022982"/>
    </source>
</evidence>
<gene>
    <name evidence="9" type="ORF">CTAYLR_001388</name>
</gene>
<dbReference type="Proteomes" id="UP001230188">
    <property type="component" value="Unassembled WGS sequence"/>
</dbReference>
<dbReference type="InterPro" id="IPR001226">
    <property type="entry name" value="Flavodoxin_CS"/>
</dbReference>
<evidence type="ECO:0000256" key="2">
    <source>
        <dbReference type="ARBA" id="ARBA00005267"/>
    </source>
</evidence>
<comment type="similarity">
    <text evidence="2">Belongs to the flavodoxin family.</text>
</comment>
<dbReference type="EMBL" id="JAQMWT010000671">
    <property type="protein sequence ID" value="KAJ8598516.1"/>
    <property type="molecule type" value="Genomic_DNA"/>
</dbReference>
<dbReference type="GO" id="GO:0010181">
    <property type="term" value="F:FMN binding"/>
    <property type="evidence" value="ECO:0007669"/>
    <property type="project" value="InterPro"/>
</dbReference>
<dbReference type="InterPro" id="IPR008254">
    <property type="entry name" value="Flavodoxin/NO_synth"/>
</dbReference>
<keyword evidence="3" id="KW-0813">Transport</keyword>
<dbReference type="GO" id="GO:0009055">
    <property type="term" value="F:electron transfer activity"/>
    <property type="evidence" value="ECO:0007669"/>
    <property type="project" value="InterPro"/>
</dbReference>
<organism evidence="9 10">
    <name type="scientific">Chrysophaeum taylorii</name>
    <dbReference type="NCBI Taxonomy" id="2483200"/>
    <lineage>
        <taxon>Eukaryota</taxon>
        <taxon>Sar</taxon>
        <taxon>Stramenopiles</taxon>
        <taxon>Ochrophyta</taxon>
        <taxon>Pelagophyceae</taxon>
        <taxon>Pelagomonadales</taxon>
        <taxon>Pelagomonadaceae</taxon>
        <taxon>Chrysophaeum</taxon>
    </lineage>
</organism>